<comment type="caution">
    <text evidence="2">The sequence shown here is derived from an EMBL/GenBank/DDBJ whole genome shotgun (WGS) entry which is preliminary data.</text>
</comment>
<sequence length="167" mass="19989">MDIRGTHEQMKKQEEEIKTLREELKRRNESWQIEKYEVQQEVKISKKRLEAQEKNSKKNNIIIKGTTAQDNNLKEWIGKQEPKMVIAKLKNFEQKMEVIKNKYKLGGKNIYIDSDLTYEEQKTQSIIRKIAKEEKNKGNSIKVSYKKLEINGEKYIWNEEKNKLTKN</sequence>
<gene>
    <name evidence="2" type="ORF">RN001_012822</name>
</gene>
<organism evidence="2 3">
    <name type="scientific">Aquatica leii</name>
    <dbReference type="NCBI Taxonomy" id="1421715"/>
    <lineage>
        <taxon>Eukaryota</taxon>
        <taxon>Metazoa</taxon>
        <taxon>Ecdysozoa</taxon>
        <taxon>Arthropoda</taxon>
        <taxon>Hexapoda</taxon>
        <taxon>Insecta</taxon>
        <taxon>Pterygota</taxon>
        <taxon>Neoptera</taxon>
        <taxon>Endopterygota</taxon>
        <taxon>Coleoptera</taxon>
        <taxon>Polyphaga</taxon>
        <taxon>Elateriformia</taxon>
        <taxon>Elateroidea</taxon>
        <taxon>Lampyridae</taxon>
        <taxon>Luciolinae</taxon>
        <taxon>Aquatica</taxon>
    </lineage>
</organism>
<feature type="coiled-coil region" evidence="1">
    <location>
        <begin position="3"/>
        <end position="41"/>
    </location>
</feature>
<evidence type="ECO:0000313" key="3">
    <source>
        <dbReference type="Proteomes" id="UP001353858"/>
    </source>
</evidence>
<evidence type="ECO:0000256" key="1">
    <source>
        <dbReference type="SAM" id="Coils"/>
    </source>
</evidence>
<evidence type="ECO:0000313" key="2">
    <source>
        <dbReference type="EMBL" id="KAK4876400.1"/>
    </source>
</evidence>
<keyword evidence="1" id="KW-0175">Coiled coil</keyword>
<reference evidence="3" key="1">
    <citation type="submission" date="2023-01" db="EMBL/GenBank/DDBJ databases">
        <title>Key to firefly adult light organ development and bioluminescence: homeobox transcription factors regulate luciferase expression and transportation to peroxisome.</title>
        <authorList>
            <person name="Fu X."/>
        </authorList>
    </citation>
    <scope>NUCLEOTIDE SEQUENCE [LARGE SCALE GENOMIC DNA]</scope>
</reference>
<name>A0AAN7NYX4_9COLE</name>
<protein>
    <submittedName>
        <fullName evidence="2">Uncharacterized protein</fullName>
    </submittedName>
</protein>
<keyword evidence="3" id="KW-1185">Reference proteome</keyword>
<proteinExistence type="predicted"/>
<dbReference type="AlphaFoldDB" id="A0AAN7NYX4"/>
<accession>A0AAN7NYX4</accession>
<dbReference type="EMBL" id="JARPUR010000005">
    <property type="protein sequence ID" value="KAK4876400.1"/>
    <property type="molecule type" value="Genomic_DNA"/>
</dbReference>
<dbReference type="Proteomes" id="UP001353858">
    <property type="component" value="Unassembled WGS sequence"/>
</dbReference>